<dbReference type="InterPro" id="IPR041891">
    <property type="entry name" value="Alpha_CA_prokaryot-like"/>
</dbReference>
<organism evidence="3 4">
    <name type="scientific">Neofusicoccum ribis</name>
    <dbReference type="NCBI Taxonomy" id="45134"/>
    <lineage>
        <taxon>Eukaryota</taxon>
        <taxon>Fungi</taxon>
        <taxon>Dikarya</taxon>
        <taxon>Ascomycota</taxon>
        <taxon>Pezizomycotina</taxon>
        <taxon>Dothideomycetes</taxon>
        <taxon>Dothideomycetes incertae sedis</taxon>
        <taxon>Botryosphaeriales</taxon>
        <taxon>Botryosphaeriaceae</taxon>
        <taxon>Neofusicoccum</taxon>
    </lineage>
</organism>
<proteinExistence type="predicted"/>
<name>A0ABR3SDU1_9PEZI</name>
<evidence type="ECO:0000313" key="4">
    <source>
        <dbReference type="Proteomes" id="UP001521116"/>
    </source>
</evidence>
<dbReference type="PROSITE" id="PS51144">
    <property type="entry name" value="ALPHA_CA_2"/>
    <property type="match status" value="1"/>
</dbReference>
<feature type="signal peptide" evidence="1">
    <location>
        <begin position="1"/>
        <end position="17"/>
    </location>
</feature>
<gene>
    <name evidence="3" type="ORF">SLS56_010640</name>
</gene>
<dbReference type="EMBL" id="JAJVDC020000213">
    <property type="protein sequence ID" value="KAL1618243.1"/>
    <property type="molecule type" value="Genomic_DNA"/>
</dbReference>
<dbReference type="InterPro" id="IPR023561">
    <property type="entry name" value="Carbonic_anhydrase_a-class"/>
</dbReference>
<dbReference type="SUPFAM" id="SSF51069">
    <property type="entry name" value="Carbonic anhydrase"/>
    <property type="match status" value="1"/>
</dbReference>
<dbReference type="Gene3D" id="3.10.200.10">
    <property type="entry name" value="Alpha carbonic anhydrase"/>
    <property type="match status" value="1"/>
</dbReference>
<keyword evidence="4" id="KW-1185">Reference proteome</keyword>
<dbReference type="Pfam" id="PF00194">
    <property type="entry name" value="Carb_anhydrase"/>
    <property type="match status" value="1"/>
</dbReference>
<dbReference type="InterPro" id="IPR001148">
    <property type="entry name" value="CA_dom"/>
</dbReference>
<dbReference type="InterPro" id="IPR036398">
    <property type="entry name" value="CA_dom_sf"/>
</dbReference>
<dbReference type="PANTHER" id="PTHR18952">
    <property type="entry name" value="CARBONIC ANHYDRASE"/>
    <property type="match status" value="1"/>
</dbReference>
<dbReference type="PROSITE" id="PS51257">
    <property type="entry name" value="PROKAR_LIPOPROTEIN"/>
    <property type="match status" value="1"/>
</dbReference>
<dbReference type="Proteomes" id="UP001521116">
    <property type="component" value="Unassembled WGS sequence"/>
</dbReference>
<accession>A0ABR3SDU1</accession>
<keyword evidence="1" id="KW-0732">Signal</keyword>
<evidence type="ECO:0000256" key="1">
    <source>
        <dbReference type="SAM" id="SignalP"/>
    </source>
</evidence>
<dbReference type="SMART" id="SM01057">
    <property type="entry name" value="Carb_anhydrase"/>
    <property type="match status" value="1"/>
</dbReference>
<sequence length="285" mass="32380">MFSKLASLAALLPVILACADHSNYDTRGELLKRQDSGDGNWTIRIPGQTDWAYEFSFNWGRLNPDYELCQTGTQQSPISLRAADATNMVHMPRFTGYKGSWAGNFFNWGYGPAFTLSHEPGVYTTLPSMQVDNTTVYMTGWHIHAPGDHMVDGDRTKAELHFVHVDAEGHEKAVLGFLMDPAMDTATANSTWVDQFPSFLPTFNETDRQLAMDMQFDMALDEVDRFSQFWTYKGSLTSPPCHEGIRWFVAKDIMQTSVAQMQEILRISTYSARQRQEEWLHAVNK</sequence>
<feature type="chain" id="PRO_5045791500" description="Alpha-carbonic anhydrase domain-containing protein" evidence="1">
    <location>
        <begin position="18"/>
        <end position="285"/>
    </location>
</feature>
<feature type="domain" description="Alpha-carbonic anhydrase" evidence="2">
    <location>
        <begin position="49"/>
        <end position="285"/>
    </location>
</feature>
<evidence type="ECO:0000259" key="2">
    <source>
        <dbReference type="PROSITE" id="PS51144"/>
    </source>
</evidence>
<reference evidence="3 4" key="1">
    <citation type="submission" date="2024-02" db="EMBL/GenBank/DDBJ databases">
        <title>De novo assembly and annotation of 12 fungi associated with fruit tree decline syndrome in Ontario, Canada.</title>
        <authorList>
            <person name="Sulman M."/>
            <person name="Ellouze W."/>
            <person name="Ilyukhin E."/>
        </authorList>
    </citation>
    <scope>NUCLEOTIDE SEQUENCE [LARGE SCALE GENOMIC DNA]</scope>
    <source>
        <strain evidence="3 4">M1-105</strain>
    </source>
</reference>
<dbReference type="CDD" id="cd03124">
    <property type="entry name" value="alpha_CA_prokaryotic_like"/>
    <property type="match status" value="1"/>
</dbReference>
<protein>
    <recommendedName>
        <fullName evidence="2">Alpha-carbonic anhydrase domain-containing protein</fullName>
    </recommendedName>
</protein>
<comment type="caution">
    <text evidence="3">The sequence shown here is derived from an EMBL/GenBank/DDBJ whole genome shotgun (WGS) entry which is preliminary data.</text>
</comment>
<evidence type="ECO:0000313" key="3">
    <source>
        <dbReference type="EMBL" id="KAL1618243.1"/>
    </source>
</evidence>
<dbReference type="PANTHER" id="PTHR18952:SF274">
    <property type="entry name" value="ALPHA-CARBONIC ANHYDRASE DOMAIN-CONTAINING PROTEIN"/>
    <property type="match status" value="1"/>
</dbReference>